<keyword evidence="1" id="KW-0472">Membrane</keyword>
<keyword evidence="1" id="KW-1133">Transmembrane helix</keyword>
<evidence type="ECO:0000313" key="3">
    <source>
        <dbReference type="EMBL" id="OOQ83894.1"/>
    </source>
</evidence>
<dbReference type="Proteomes" id="UP000190744">
    <property type="component" value="Unassembled WGS sequence"/>
</dbReference>
<dbReference type="Pfam" id="PF24800">
    <property type="entry name" value="DUF7702"/>
    <property type="match status" value="1"/>
</dbReference>
<protein>
    <submittedName>
        <fullName evidence="3">Integral membrane protein</fullName>
    </submittedName>
</protein>
<dbReference type="PANTHER" id="PTHR42109">
    <property type="entry name" value="UNPLACED GENOMIC SCAFFOLD UM_SCAF_CONTIG_1.265, WHOLE GENOME SHOTGUN SEQUENCE"/>
    <property type="match status" value="1"/>
</dbReference>
<feature type="transmembrane region" description="Helical" evidence="1">
    <location>
        <begin position="6"/>
        <end position="24"/>
    </location>
</feature>
<feature type="transmembrane region" description="Helical" evidence="1">
    <location>
        <begin position="133"/>
        <end position="156"/>
    </location>
</feature>
<sequence length="251" mass="27253">MNGIFPADLAVYLVLAPIVAYIFYTHRWSGFLPWFYLGVFCLVRIIGGILGVHDSDGLPANIIQAVGLMHLILAVDGLVHEGRVYRNPSSSSLLGWSVIVVTTNIMFVAVALTITGSLFIYEGHPRSGSYAEWKAGIVLTSVGWAIQVLWSLFSLLPSNGEKGTAGYHGGTALLQGAFVTLIFIAVRVIYGLVYVFTGRRDLSPIYGSLAVRVVLMFLPEVLAAVTMIVVGLRTRHLRQIKRAPRSHGVGA</sequence>
<dbReference type="InterPro" id="IPR056119">
    <property type="entry name" value="DUF7702"/>
</dbReference>
<proteinExistence type="predicted"/>
<feature type="transmembrane region" description="Helical" evidence="1">
    <location>
        <begin position="93"/>
        <end position="121"/>
    </location>
</feature>
<reference evidence="4" key="1">
    <citation type="submission" date="2015-09" db="EMBL/GenBank/DDBJ databases">
        <authorList>
            <person name="Fill T.P."/>
            <person name="Baretta J.F."/>
            <person name="de Almeida L.G."/>
            <person name="Rocha M."/>
            <person name="de Souza D.H."/>
            <person name="Malavazi I."/>
            <person name="Cerdeira L.T."/>
            <person name="Hong H."/>
            <person name="Samborskyy M."/>
            <person name="de Vasconcelos A.T."/>
            <person name="Leadlay P."/>
            <person name="Rodrigues-Filho E."/>
        </authorList>
    </citation>
    <scope>NUCLEOTIDE SEQUENCE [LARGE SCALE GENOMIC DNA]</scope>
    <source>
        <strain evidence="4">LaBioMMi 136</strain>
    </source>
</reference>
<gene>
    <name evidence="3" type="ORF">PEBR_32814</name>
</gene>
<feature type="transmembrane region" description="Helical" evidence="1">
    <location>
        <begin position="209"/>
        <end position="232"/>
    </location>
</feature>
<dbReference type="PANTHER" id="PTHR42109:SF3">
    <property type="entry name" value="INTEGRAL MEMBRANE PROTEIN (AFU_ORTHOLOGUE AFUA_5G00100)"/>
    <property type="match status" value="1"/>
</dbReference>
<organism evidence="3 4">
    <name type="scientific">Penicillium brasilianum</name>
    <dbReference type="NCBI Taxonomy" id="104259"/>
    <lineage>
        <taxon>Eukaryota</taxon>
        <taxon>Fungi</taxon>
        <taxon>Dikarya</taxon>
        <taxon>Ascomycota</taxon>
        <taxon>Pezizomycotina</taxon>
        <taxon>Eurotiomycetes</taxon>
        <taxon>Eurotiomycetidae</taxon>
        <taxon>Eurotiales</taxon>
        <taxon>Aspergillaceae</taxon>
        <taxon>Penicillium</taxon>
    </lineage>
</organism>
<evidence type="ECO:0000256" key="1">
    <source>
        <dbReference type="SAM" id="Phobius"/>
    </source>
</evidence>
<keyword evidence="1" id="KW-0812">Transmembrane</keyword>
<feature type="transmembrane region" description="Helical" evidence="1">
    <location>
        <begin position="62"/>
        <end position="81"/>
    </location>
</feature>
<name>A0A1S9RED5_PENBI</name>
<evidence type="ECO:0000313" key="4">
    <source>
        <dbReference type="Proteomes" id="UP000190744"/>
    </source>
</evidence>
<dbReference type="AlphaFoldDB" id="A0A1S9RED5"/>
<comment type="caution">
    <text evidence="3">The sequence shown here is derived from an EMBL/GenBank/DDBJ whole genome shotgun (WGS) entry which is preliminary data.</text>
</comment>
<dbReference type="EMBL" id="LJBN01000189">
    <property type="protein sequence ID" value="OOQ83894.1"/>
    <property type="molecule type" value="Genomic_DNA"/>
</dbReference>
<evidence type="ECO:0000259" key="2">
    <source>
        <dbReference type="Pfam" id="PF24800"/>
    </source>
</evidence>
<feature type="transmembrane region" description="Helical" evidence="1">
    <location>
        <begin position="177"/>
        <end position="197"/>
    </location>
</feature>
<feature type="transmembrane region" description="Helical" evidence="1">
    <location>
        <begin position="31"/>
        <end position="50"/>
    </location>
</feature>
<accession>A0A1S9RED5</accession>
<feature type="domain" description="DUF7702" evidence="2">
    <location>
        <begin position="3"/>
        <end position="235"/>
    </location>
</feature>